<keyword evidence="3" id="KW-1185">Reference proteome</keyword>
<evidence type="ECO:0000313" key="2">
    <source>
        <dbReference type="EMBL" id="KGO64409.1"/>
    </source>
</evidence>
<evidence type="ECO:0000256" key="1">
    <source>
        <dbReference type="SAM" id="Phobius"/>
    </source>
</evidence>
<dbReference type="OrthoDB" id="3556886at2759"/>
<gene>
    <name evidence="2" type="ORF">PITC_022590</name>
</gene>
<dbReference type="PhylomeDB" id="A0A0A2K9C3"/>
<keyword evidence="1" id="KW-0812">Transmembrane</keyword>
<feature type="transmembrane region" description="Helical" evidence="1">
    <location>
        <begin position="197"/>
        <end position="223"/>
    </location>
</feature>
<feature type="transmembrane region" description="Helical" evidence="1">
    <location>
        <begin position="151"/>
        <end position="177"/>
    </location>
</feature>
<keyword evidence="1" id="KW-1133">Transmembrane helix</keyword>
<reference evidence="2 3" key="1">
    <citation type="journal article" date="2015" name="Mol. Plant Microbe Interact.">
        <title>Genome, transcriptome, and functional analyses of Penicillium expansum provide new insights into secondary metabolism and pathogenicity.</title>
        <authorList>
            <person name="Ballester A.R."/>
            <person name="Marcet-Houben M."/>
            <person name="Levin E."/>
            <person name="Sela N."/>
            <person name="Selma-Lazaro C."/>
            <person name="Carmona L."/>
            <person name="Wisniewski M."/>
            <person name="Droby S."/>
            <person name="Gonzalez-Candelas L."/>
            <person name="Gabaldon T."/>
        </authorList>
    </citation>
    <scope>NUCLEOTIDE SEQUENCE [LARGE SCALE GENOMIC DNA]</scope>
    <source>
        <strain evidence="2 3">PHI-1</strain>
    </source>
</reference>
<accession>A0A0A2K9C3</accession>
<keyword evidence="1" id="KW-0472">Membrane</keyword>
<dbReference type="Proteomes" id="UP000030104">
    <property type="component" value="Unassembled WGS sequence"/>
</dbReference>
<dbReference type="HOGENOM" id="CLU_1175769_0_0_1"/>
<feature type="transmembrane region" description="Helical" evidence="1">
    <location>
        <begin position="59"/>
        <end position="78"/>
    </location>
</feature>
<dbReference type="STRING" id="40296.A0A0A2K9C3"/>
<feature type="transmembrane region" description="Helical" evidence="1">
    <location>
        <begin position="119"/>
        <end position="139"/>
    </location>
</feature>
<sequence length="236" mass="26534">MRHLCVQLEVYKEAIPEDFVTCYQYTPAETFNHSLQSDIRQLLRCTNDQAMAWPARVTWGMRIVVVSTTIAALVLASLNSTTAHLASILRDRVRAELFASANGIADNTFTQLMDEVIEYAILAAVVSALFATVGLSLVARPSWLREHERPWVYYMCIQVSMGLLLTITEGCLAGRVHGYNALFERFGQDDTVPYYEIMYYGGIGQAIYGSLAMVFPFIALFMFGVETHNLTERSFS</sequence>
<dbReference type="AlphaFoldDB" id="A0A0A2K9C3"/>
<dbReference type="EMBL" id="JQGA01001585">
    <property type="protein sequence ID" value="KGO64409.1"/>
    <property type="molecule type" value="Genomic_DNA"/>
</dbReference>
<name>A0A0A2K9C3_PENIT</name>
<protein>
    <submittedName>
        <fullName evidence="2">Uncharacterized protein</fullName>
    </submittedName>
</protein>
<evidence type="ECO:0000313" key="3">
    <source>
        <dbReference type="Proteomes" id="UP000030104"/>
    </source>
</evidence>
<comment type="caution">
    <text evidence="2">The sequence shown here is derived from an EMBL/GenBank/DDBJ whole genome shotgun (WGS) entry which is preliminary data.</text>
</comment>
<organism evidence="2 3">
    <name type="scientific">Penicillium italicum</name>
    <name type="common">Blue mold</name>
    <dbReference type="NCBI Taxonomy" id="40296"/>
    <lineage>
        <taxon>Eukaryota</taxon>
        <taxon>Fungi</taxon>
        <taxon>Dikarya</taxon>
        <taxon>Ascomycota</taxon>
        <taxon>Pezizomycotina</taxon>
        <taxon>Eurotiomycetes</taxon>
        <taxon>Eurotiomycetidae</taxon>
        <taxon>Eurotiales</taxon>
        <taxon>Aspergillaceae</taxon>
        <taxon>Penicillium</taxon>
    </lineage>
</organism>
<proteinExistence type="predicted"/>